<reference evidence="7" key="1">
    <citation type="journal article" date="2019" name="Nat. Commun.">
        <title>Genome-wide association mapping of date palm fruit traits.</title>
        <authorList>
            <person name="Hazzouri K.M."/>
            <person name="Gros-Balthazard M."/>
            <person name="Flowers J.M."/>
            <person name="Copetti D."/>
            <person name="Lemansour A."/>
            <person name="Lebrun M."/>
            <person name="Masmoudi K."/>
            <person name="Ferrand S."/>
            <person name="Dhar M.I."/>
            <person name="Fresquez Z.A."/>
            <person name="Rosas U."/>
            <person name="Zhang J."/>
            <person name="Talag J."/>
            <person name="Lee S."/>
            <person name="Kudrna D."/>
            <person name="Powell R.F."/>
            <person name="Leitch I.J."/>
            <person name="Krueger R.R."/>
            <person name="Wing R.A."/>
            <person name="Amiri K.M.A."/>
            <person name="Purugganan M.D."/>
        </authorList>
    </citation>
    <scope>NUCLEOTIDE SEQUENCE [LARGE SCALE GENOMIC DNA]</scope>
    <source>
        <strain evidence="7">cv. Khalas</strain>
    </source>
</reference>
<evidence type="ECO:0000256" key="1">
    <source>
        <dbReference type="ARBA" id="ARBA00023015"/>
    </source>
</evidence>
<name>A0A8B9ADU0_PHODC</name>
<keyword evidence="4" id="KW-0539">Nucleus</keyword>
<evidence type="ECO:0000256" key="3">
    <source>
        <dbReference type="ARBA" id="ARBA00023163"/>
    </source>
</evidence>
<gene>
    <name evidence="8" type="primary">LOC103706912</name>
</gene>
<feature type="compositionally biased region" description="Basic and acidic residues" evidence="5">
    <location>
        <begin position="1"/>
        <end position="21"/>
    </location>
</feature>
<dbReference type="GO" id="GO:0003677">
    <property type="term" value="F:DNA binding"/>
    <property type="evidence" value="ECO:0007669"/>
    <property type="project" value="UniProtKB-KW"/>
</dbReference>
<dbReference type="InterPro" id="IPR006447">
    <property type="entry name" value="Myb_dom_plants"/>
</dbReference>
<feature type="compositionally biased region" description="Basic and acidic residues" evidence="5">
    <location>
        <begin position="85"/>
        <end position="95"/>
    </location>
</feature>
<dbReference type="InterPro" id="IPR017930">
    <property type="entry name" value="Myb_dom"/>
</dbReference>
<keyword evidence="7" id="KW-1185">Reference proteome</keyword>
<keyword evidence="2" id="KW-0238">DNA-binding</keyword>
<feature type="region of interest" description="Disordered" evidence="5">
    <location>
        <begin position="1"/>
        <end position="98"/>
    </location>
</feature>
<dbReference type="InterPro" id="IPR046955">
    <property type="entry name" value="PHR1-like"/>
</dbReference>
<feature type="domain" description="HTH myb-type" evidence="6">
    <location>
        <begin position="99"/>
        <end position="159"/>
    </location>
</feature>
<dbReference type="AlphaFoldDB" id="A0A8B9ADU0"/>
<dbReference type="FunFam" id="1.10.10.60:FF:000002">
    <property type="entry name" value="Myb family transcription factor"/>
    <property type="match status" value="1"/>
</dbReference>
<dbReference type="InterPro" id="IPR009057">
    <property type="entry name" value="Homeodomain-like_sf"/>
</dbReference>
<keyword evidence="3" id="KW-0804">Transcription</keyword>
<dbReference type="PANTHER" id="PTHR31314">
    <property type="entry name" value="MYB FAMILY TRANSCRIPTION FACTOR PHL7-LIKE"/>
    <property type="match status" value="1"/>
</dbReference>
<evidence type="ECO:0000313" key="8">
    <source>
        <dbReference type="RefSeq" id="XP_038982118.1"/>
    </source>
</evidence>
<protein>
    <submittedName>
        <fullName evidence="8">Uncharacterized protein LOC103706912</fullName>
    </submittedName>
</protein>
<dbReference type="NCBIfam" id="TIGR01557">
    <property type="entry name" value="myb_SHAQKYF"/>
    <property type="match status" value="1"/>
</dbReference>
<evidence type="ECO:0000259" key="6">
    <source>
        <dbReference type="PROSITE" id="PS51294"/>
    </source>
</evidence>
<evidence type="ECO:0000256" key="2">
    <source>
        <dbReference type="ARBA" id="ARBA00023125"/>
    </source>
</evidence>
<dbReference type="Proteomes" id="UP000228380">
    <property type="component" value="Chromosome 4"/>
</dbReference>
<dbReference type="OrthoDB" id="758187at2759"/>
<dbReference type="GO" id="GO:0003700">
    <property type="term" value="F:DNA-binding transcription factor activity"/>
    <property type="evidence" value="ECO:0007669"/>
    <property type="project" value="InterPro"/>
</dbReference>
<dbReference type="GeneID" id="103706912"/>
<dbReference type="Pfam" id="PF00249">
    <property type="entry name" value="Myb_DNA-binding"/>
    <property type="match status" value="1"/>
</dbReference>
<dbReference type="SUPFAM" id="SSF46689">
    <property type="entry name" value="Homeodomain-like"/>
    <property type="match status" value="1"/>
</dbReference>
<sequence length="488" mass="55047">METGGDRGKVVVEIHDDDGRSTGRNQLAENRRPQPALDLAEEVAKNGTEEGEEKGYENRERTTETEGGRSSSDSSSTDNNVDTIEGSKEQTSAERRYHRSRLPRLRWTPDLHHAFVYAVEKLGGHERATPKLVLQMMNVRGLSVDHIKSHLQMYRNKKPDDPEERKRIFPSLAFSFLDANRRYYYDLFHQKMTPSLPHGMGSGGLFSARNDLEQSRYHHPLQRSQAQQTHHDLKNFHFALMTFNQHMTPVIHPINDHGQARGSVHDLIFRKDGKPSASHLFDARDAITGNLKAHQVLGARRKPPGDMAINQGTNTRADGSYGWIGGSSRLFPNSSPFSDRNFRWTTSSSSFLDNYKSNMNPDSRGSIVISDNLKSHSETPHWIELQENPTCHPKRRFEDIFQESEAAVAEKKRLIAATERDWGSNLHLNLSNSADDGAGGKKVIEAVNVDDFLALSLAPPMSENLVEPSNMEEDAAKTEIQFFPKENS</sequence>
<dbReference type="KEGG" id="pda:103706912"/>
<proteinExistence type="predicted"/>
<keyword evidence="1" id="KW-0805">Transcription regulation</keyword>
<evidence type="ECO:0000256" key="4">
    <source>
        <dbReference type="ARBA" id="ARBA00023242"/>
    </source>
</evidence>
<evidence type="ECO:0000313" key="7">
    <source>
        <dbReference type="Proteomes" id="UP000228380"/>
    </source>
</evidence>
<feature type="compositionally biased region" description="Low complexity" evidence="5">
    <location>
        <begin position="68"/>
        <end position="80"/>
    </location>
</feature>
<accession>A0A8B9ADU0</accession>
<dbReference type="InterPro" id="IPR001005">
    <property type="entry name" value="SANT/Myb"/>
</dbReference>
<feature type="region of interest" description="Disordered" evidence="5">
    <location>
        <begin position="464"/>
        <end position="488"/>
    </location>
</feature>
<reference evidence="8" key="2">
    <citation type="submission" date="2025-08" db="UniProtKB">
        <authorList>
            <consortium name="RefSeq"/>
        </authorList>
    </citation>
    <scope>IDENTIFICATION</scope>
    <source>
        <tissue evidence="8">Young leaves</tissue>
    </source>
</reference>
<organism evidence="7 8">
    <name type="scientific">Phoenix dactylifera</name>
    <name type="common">Date palm</name>
    <dbReference type="NCBI Taxonomy" id="42345"/>
    <lineage>
        <taxon>Eukaryota</taxon>
        <taxon>Viridiplantae</taxon>
        <taxon>Streptophyta</taxon>
        <taxon>Embryophyta</taxon>
        <taxon>Tracheophyta</taxon>
        <taxon>Spermatophyta</taxon>
        <taxon>Magnoliopsida</taxon>
        <taxon>Liliopsida</taxon>
        <taxon>Arecaceae</taxon>
        <taxon>Coryphoideae</taxon>
        <taxon>Phoeniceae</taxon>
        <taxon>Phoenix</taxon>
    </lineage>
</organism>
<dbReference type="RefSeq" id="XP_038982118.1">
    <property type="nucleotide sequence ID" value="XM_039126190.1"/>
</dbReference>
<evidence type="ECO:0000256" key="5">
    <source>
        <dbReference type="SAM" id="MobiDB-lite"/>
    </source>
</evidence>
<dbReference type="Gene3D" id="1.10.10.60">
    <property type="entry name" value="Homeodomain-like"/>
    <property type="match status" value="1"/>
</dbReference>
<dbReference type="PANTHER" id="PTHR31314:SF164">
    <property type="entry name" value="HTH MYB-TYPE DOMAIN-CONTAINING PROTEIN"/>
    <property type="match status" value="1"/>
</dbReference>
<dbReference type="PROSITE" id="PS51294">
    <property type="entry name" value="HTH_MYB"/>
    <property type="match status" value="1"/>
</dbReference>
<feature type="compositionally biased region" description="Basic and acidic residues" evidence="5">
    <location>
        <begin position="42"/>
        <end position="67"/>
    </location>
</feature>